<comment type="caution">
    <text evidence="1">The sequence shown here is derived from an EMBL/GenBank/DDBJ whole genome shotgun (WGS) entry which is preliminary data.</text>
</comment>
<accession>A0A845M8R6</accession>
<sequence length="67" mass="7706">MTSHNTHITDYMVLEADSAEELSNAVVEAIHNRWQPFGNMAIVPKHDGSQERTVLLQPMILQAEWFR</sequence>
<evidence type="ECO:0000313" key="2">
    <source>
        <dbReference type="Proteomes" id="UP000467322"/>
    </source>
</evidence>
<gene>
    <name evidence="1" type="ORF">GQE99_06720</name>
</gene>
<dbReference type="AlphaFoldDB" id="A0A845M8R6"/>
<keyword evidence="2" id="KW-1185">Reference proteome</keyword>
<evidence type="ECO:0000313" key="1">
    <source>
        <dbReference type="EMBL" id="MZR12711.1"/>
    </source>
</evidence>
<dbReference type="EMBL" id="WTUX01000011">
    <property type="protein sequence ID" value="MZR12711.1"/>
    <property type="molecule type" value="Genomic_DNA"/>
</dbReference>
<organism evidence="1 2">
    <name type="scientific">Maritimibacter harenae</name>
    <dbReference type="NCBI Taxonomy" id="2606218"/>
    <lineage>
        <taxon>Bacteria</taxon>
        <taxon>Pseudomonadati</taxon>
        <taxon>Pseudomonadota</taxon>
        <taxon>Alphaproteobacteria</taxon>
        <taxon>Rhodobacterales</taxon>
        <taxon>Roseobacteraceae</taxon>
        <taxon>Maritimibacter</taxon>
    </lineage>
</organism>
<dbReference type="Proteomes" id="UP000467322">
    <property type="component" value="Unassembled WGS sequence"/>
</dbReference>
<dbReference type="RefSeq" id="WP_161350842.1">
    <property type="nucleotide sequence ID" value="NZ_WTUX01000011.1"/>
</dbReference>
<protein>
    <recommendedName>
        <fullName evidence="3">DUF1737 domain-containing protein</fullName>
    </recommendedName>
</protein>
<evidence type="ECO:0008006" key="3">
    <source>
        <dbReference type="Google" id="ProtNLM"/>
    </source>
</evidence>
<proteinExistence type="predicted"/>
<reference evidence="1 2" key="1">
    <citation type="submission" date="2019-12" db="EMBL/GenBank/DDBJ databases">
        <title>Maritimibacter sp. nov. sp. isolated from sea sand.</title>
        <authorList>
            <person name="Kim J."/>
            <person name="Jeong S.E."/>
            <person name="Jung H.S."/>
            <person name="Jeon C.O."/>
        </authorList>
    </citation>
    <scope>NUCLEOTIDE SEQUENCE [LARGE SCALE GENOMIC DNA]</scope>
    <source>
        <strain evidence="1 2">DP07</strain>
    </source>
</reference>
<name>A0A845M8R6_9RHOB</name>